<evidence type="ECO:0000313" key="4">
    <source>
        <dbReference type="EMBL" id="BDT79213.1"/>
    </source>
</evidence>
<accession>A0ABN6TT74</accession>
<dbReference type="Pfam" id="PF00196">
    <property type="entry name" value="GerE"/>
    <property type="match status" value="1"/>
</dbReference>
<sequence>MQTLNSSADKKRVGGGDASSRKSDQEDVTLSARQVEIIDLLAEGKSNKEIADTLKIGYGTVKQHLFVLFRKLGVTNRTKAVITASKILKDRSSNLSASAKKSKGKLTAAHAGGHSWRLVSAIVISAPDASLATPQELDWRNQYFADLRDVLQSYVEALDGQFLLLPYGGMLAWFGYPNTHLDDADRAVKLAQYTQYWSDLYLAQNSTIDREIRLAHSIGIGVASKPEMSSDRNNELFASDAFRLAAILARNARSVKHPLADALTKKLAPYSVTWLAVKAKAAELAQVGNIAAIGAANEPPVDASPLWGGLPFIKPVIDLVKSGVAQWVSVESWPPAIATSLIDALGNATQLDGFQAIHIRMPSHQRRDKLLQSFFKQSEYSVSSVGPIGIEGLVSAGEGERLATLFAQFSMVKPLVIQVYGIKALEAFKFVLGDRGIDKIASRPIMVIAANLSESGSPQTSVRLLGPRPIEMPFSRVYSMTVPAQESLPEGIRVDLQAILDDLSPQAQALVVSASQNLKHSIEDAIASLHLSHHQSQSALQELAAIGFISAKQGGGFEFRDSATAQAIQKLSIPRS</sequence>
<name>A0ABN6TT74_9BURK</name>
<evidence type="ECO:0000259" key="3">
    <source>
        <dbReference type="PROSITE" id="PS50043"/>
    </source>
</evidence>
<dbReference type="Proteomes" id="UP001211204">
    <property type="component" value="Chromosome"/>
</dbReference>
<dbReference type="Gene3D" id="1.10.10.10">
    <property type="entry name" value="Winged helix-like DNA-binding domain superfamily/Winged helix DNA-binding domain"/>
    <property type="match status" value="1"/>
</dbReference>
<dbReference type="EMBL" id="AP026974">
    <property type="protein sequence ID" value="BDT79213.1"/>
    <property type="molecule type" value="Genomic_DNA"/>
</dbReference>
<reference evidence="4 5" key="1">
    <citation type="submission" date="2022-11" db="EMBL/GenBank/DDBJ databases">
        <title>Complete Genome Sequences of three Polynucleobacter sp. Subcluster PnecC Strains KF022, KF023, and KF032 Isolated from a Shallow Eutrophic Lake in Japan.</title>
        <authorList>
            <person name="Ogata Y."/>
            <person name="Watanabe K."/>
            <person name="Takemine S."/>
            <person name="Shindo C."/>
            <person name="Kurokawa R."/>
            <person name="Suda W."/>
        </authorList>
    </citation>
    <scope>NUCLEOTIDE SEQUENCE [LARGE SCALE GENOMIC DNA]</scope>
    <source>
        <strain evidence="4 5">KF032</strain>
    </source>
</reference>
<dbReference type="InterPro" id="IPR016032">
    <property type="entry name" value="Sig_transdc_resp-reg_C-effctor"/>
</dbReference>
<proteinExistence type="predicted"/>
<protein>
    <recommendedName>
        <fullName evidence="3">HTH luxR-type domain-containing protein</fullName>
    </recommendedName>
</protein>
<gene>
    <name evidence="4" type="ORF">PKF032_11010</name>
</gene>
<feature type="domain" description="HTH luxR-type" evidence="3">
    <location>
        <begin position="23"/>
        <end position="88"/>
    </location>
</feature>
<organism evidence="4 5">
    <name type="scientific">Polynucleobacter yangtzensis</name>
    <dbReference type="NCBI Taxonomy" id="1743159"/>
    <lineage>
        <taxon>Bacteria</taxon>
        <taxon>Pseudomonadati</taxon>
        <taxon>Pseudomonadota</taxon>
        <taxon>Betaproteobacteria</taxon>
        <taxon>Burkholderiales</taxon>
        <taxon>Burkholderiaceae</taxon>
        <taxon>Polynucleobacter</taxon>
    </lineage>
</organism>
<evidence type="ECO:0000256" key="1">
    <source>
        <dbReference type="ARBA" id="ARBA00023125"/>
    </source>
</evidence>
<dbReference type="InterPro" id="IPR036388">
    <property type="entry name" value="WH-like_DNA-bd_sf"/>
</dbReference>
<dbReference type="PANTHER" id="PTHR43214">
    <property type="entry name" value="TWO-COMPONENT RESPONSE REGULATOR"/>
    <property type="match status" value="1"/>
</dbReference>
<dbReference type="PROSITE" id="PS50043">
    <property type="entry name" value="HTH_LUXR_2"/>
    <property type="match status" value="1"/>
</dbReference>
<keyword evidence="1" id="KW-0238">DNA-binding</keyword>
<evidence type="ECO:0000313" key="5">
    <source>
        <dbReference type="Proteomes" id="UP001211204"/>
    </source>
</evidence>
<keyword evidence="5" id="KW-1185">Reference proteome</keyword>
<dbReference type="CDD" id="cd06170">
    <property type="entry name" value="LuxR_C_like"/>
    <property type="match status" value="1"/>
</dbReference>
<dbReference type="InterPro" id="IPR000792">
    <property type="entry name" value="Tscrpt_reg_LuxR_C"/>
</dbReference>
<dbReference type="SMART" id="SM00421">
    <property type="entry name" value="HTH_LUXR"/>
    <property type="match status" value="1"/>
</dbReference>
<dbReference type="PRINTS" id="PR00038">
    <property type="entry name" value="HTHLUXR"/>
</dbReference>
<dbReference type="InterPro" id="IPR039420">
    <property type="entry name" value="WalR-like"/>
</dbReference>
<feature type="region of interest" description="Disordered" evidence="2">
    <location>
        <begin position="1"/>
        <end position="27"/>
    </location>
</feature>
<evidence type="ECO:0000256" key="2">
    <source>
        <dbReference type="SAM" id="MobiDB-lite"/>
    </source>
</evidence>
<dbReference type="SUPFAM" id="SSF46894">
    <property type="entry name" value="C-terminal effector domain of the bipartite response regulators"/>
    <property type="match status" value="1"/>
</dbReference>
<feature type="compositionally biased region" description="Basic and acidic residues" evidence="2">
    <location>
        <begin position="8"/>
        <end position="25"/>
    </location>
</feature>